<keyword evidence="2" id="KW-0808">Transferase</keyword>
<dbReference type="GO" id="GO:0032259">
    <property type="term" value="P:methylation"/>
    <property type="evidence" value="ECO:0007669"/>
    <property type="project" value="UniProtKB-KW"/>
</dbReference>
<dbReference type="EMBL" id="CACRUM010000020">
    <property type="protein sequence ID" value="VYT79586.1"/>
    <property type="molecule type" value="Genomic_DNA"/>
</dbReference>
<dbReference type="CDD" id="cd02440">
    <property type="entry name" value="AdoMet_MTases"/>
    <property type="match status" value="1"/>
</dbReference>
<name>A0A6N2ZNN9_9FIRM</name>
<dbReference type="InterPro" id="IPR029063">
    <property type="entry name" value="SAM-dependent_MTases_sf"/>
</dbReference>
<evidence type="ECO:0000259" key="1">
    <source>
        <dbReference type="Pfam" id="PF13649"/>
    </source>
</evidence>
<reference evidence="2" key="1">
    <citation type="submission" date="2019-11" db="EMBL/GenBank/DDBJ databases">
        <authorList>
            <person name="Feng L."/>
        </authorList>
    </citation>
    <scope>NUCLEOTIDE SEQUENCE</scope>
    <source>
        <strain evidence="2">RintestinalisLFYP67</strain>
    </source>
</reference>
<dbReference type="PANTHER" id="PTHR43591">
    <property type="entry name" value="METHYLTRANSFERASE"/>
    <property type="match status" value="1"/>
</dbReference>
<dbReference type="InterPro" id="IPR041698">
    <property type="entry name" value="Methyltransf_25"/>
</dbReference>
<accession>A0A6N2ZNN9</accession>
<feature type="domain" description="Methyltransferase" evidence="1">
    <location>
        <begin position="65"/>
        <end position="154"/>
    </location>
</feature>
<keyword evidence="2" id="KW-0489">Methyltransferase</keyword>
<proteinExistence type="predicted"/>
<dbReference type="GO" id="GO:0030798">
    <property type="term" value="F:trans-aconitate 2-methyltransferase activity"/>
    <property type="evidence" value="ECO:0007669"/>
    <property type="project" value="UniProtKB-EC"/>
</dbReference>
<evidence type="ECO:0000313" key="2">
    <source>
        <dbReference type="EMBL" id="VYT79586.1"/>
    </source>
</evidence>
<dbReference type="PANTHER" id="PTHR43591:SF110">
    <property type="entry name" value="RHODANESE DOMAIN-CONTAINING PROTEIN"/>
    <property type="match status" value="1"/>
</dbReference>
<dbReference type="SUPFAM" id="SSF53335">
    <property type="entry name" value="S-adenosyl-L-methionine-dependent methyltransferases"/>
    <property type="match status" value="1"/>
</dbReference>
<dbReference type="Gene3D" id="3.40.50.150">
    <property type="entry name" value="Vaccinia Virus protein VP39"/>
    <property type="match status" value="1"/>
</dbReference>
<dbReference type="Pfam" id="PF13649">
    <property type="entry name" value="Methyltransf_25"/>
    <property type="match status" value="1"/>
</dbReference>
<dbReference type="EC" id="2.1.1.144" evidence="2"/>
<sequence length="229" mass="26006">MIINFLIIIQDIMNYYKKVKSAFDDWATTYESDVVPKLDLRGYSYDELAKTILSYYDKSMDKKSILELGVGTGVLGERVKSLVPSTEIDGLDISSEMLKRSKEKAVYNHLYLGSADEHLYTEQYAFVYSAFMFHSVKGQDILLSKIAECLVNGGMFILVDLIPNMKILANNADFNAHSIKYEHGAPAMYKTCAEMVDLIESSPFELVELKKLGISKDYNHYLFALRKGK</sequence>
<dbReference type="AlphaFoldDB" id="A0A6N2ZNN9"/>
<organism evidence="2">
    <name type="scientific">Roseburia intestinalis</name>
    <dbReference type="NCBI Taxonomy" id="166486"/>
    <lineage>
        <taxon>Bacteria</taxon>
        <taxon>Bacillati</taxon>
        <taxon>Bacillota</taxon>
        <taxon>Clostridia</taxon>
        <taxon>Lachnospirales</taxon>
        <taxon>Lachnospiraceae</taxon>
        <taxon>Roseburia</taxon>
    </lineage>
</organism>
<gene>
    <name evidence="2" type="primary">tam</name>
    <name evidence="2" type="ORF">RILFYP67_00323</name>
</gene>
<protein>
    <submittedName>
        <fullName evidence="2">Trans-aconitate 2-methyltransferase</fullName>
        <ecNumber evidence="2">2.1.1.144</ecNumber>
    </submittedName>
</protein>